<dbReference type="OMA" id="MIEECED"/>
<dbReference type="InterPro" id="IPR011989">
    <property type="entry name" value="ARM-like"/>
</dbReference>
<dbReference type="InterPro" id="IPR022771">
    <property type="entry name" value="WAPL_C"/>
</dbReference>
<dbReference type="Proteomes" id="UP000265120">
    <property type="component" value="Chromosome 12"/>
</dbReference>
<dbReference type="InterPro" id="IPR012502">
    <property type="entry name" value="WAPL_dom"/>
</dbReference>
<dbReference type="Ensembl" id="ENSCSET00000005171.1">
    <property type="protein sequence ID" value="ENSCSEP00000005112.1"/>
    <property type="gene ID" value="ENSCSEG00000003306.1"/>
</dbReference>
<dbReference type="STRING" id="244447.ENSCSEP00000005112"/>
<reference evidence="3" key="2">
    <citation type="submission" date="2025-08" db="UniProtKB">
        <authorList>
            <consortium name="Ensembl"/>
        </authorList>
    </citation>
    <scope>IDENTIFICATION</scope>
</reference>
<evidence type="ECO:0000313" key="4">
    <source>
        <dbReference type="Proteomes" id="UP000265120"/>
    </source>
</evidence>
<dbReference type="InParanoid" id="A0A3P8URX1"/>
<reference evidence="3 4" key="1">
    <citation type="journal article" date="2014" name="Nat. Genet.">
        <title>Whole-genome sequence of a flatfish provides insights into ZW sex chromosome evolution and adaptation to a benthic lifestyle.</title>
        <authorList>
            <person name="Chen S."/>
            <person name="Zhang G."/>
            <person name="Shao C."/>
            <person name="Huang Q."/>
            <person name="Liu G."/>
            <person name="Zhang P."/>
            <person name="Song W."/>
            <person name="An N."/>
            <person name="Chalopin D."/>
            <person name="Volff J.N."/>
            <person name="Hong Y."/>
            <person name="Li Q."/>
            <person name="Sha Z."/>
            <person name="Zhou H."/>
            <person name="Xie M."/>
            <person name="Yu Q."/>
            <person name="Liu Y."/>
            <person name="Xiang H."/>
            <person name="Wang N."/>
            <person name="Wu K."/>
            <person name="Yang C."/>
            <person name="Zhou Q."/>
            <person name="Liao X."/>
            <person name="Yang L."/>
            <person name="Hu Q."/>
            <person name="Zhang J."/>
            <person name="Meng L."/>
            <person name="Jin L."/>
            <person name="Tian Y."/>
            <person name="Lian J."/>
            <person name="Yang J."/>
            <person name="Miao G."/>
            <person name="Liu S."/>
            <person name="Liang Z."/>
            <person name="Yan F."/>
            <person name="Li Y."/>
            <person name="Sun B."/>
            <person name="Zhang H."/>
            <person name="Zhang J."/>
            <person name="Zhu Y."/>
            <person name="Du M."/>
            <person name="Zhao Y."/>
            <person name="Schartl M."/>
            <person name="Tang Q."/>
            <person name="Wang J."/>
        </authorList>
    </citation>
    <scope>NUCLEOTIDE SEQUENCE</scope>
</reference>
<reference evidence="3" key="3">
    <citation type="submission" date="2025-09" db="UniProtKB">
        <authorList>
            <consortium name="Ensembl"/>
        </authorList>
    </citation>
    <scope>IDENTIFICATION</scope>
</reference>
<proteinExistence type="inferred from homology"/>
<organism evidence="3 4">
    <name type="scientific">Cynoglossus semilaevis</name>
    <name type="common">Tongue sole</name>
    <dbReference type="NCBI Taxonomy" id="244447"/>
    <lineage>
        <taxon>Eukaryota</taxon>
        <taxon>Metazoa</taxon>
        <taxon>Chordata</taxon>
        <taxon>Craniata</taxon>
        <taxon>Vertebrata</taxon>
        <taxon>Euteleostomi</taxon>
        <taxon>Actinopterygii</taxon>
        <taxon>Neopterygii</taxon>
        <taxon>Teleostei</taxon>
        <taxon>Neoteleostei</taxon>
        <taxon>Acanthomorphata</taxon>
        <taxon>Carangaria</taxon>
        <taxon>Pleuronectiformes</taxon>
        <taxon>Pleuronectoidei</taxon>
        <taxon>Cynoglossidae</taxon>
        <taxon>Cynoglossinae</taxon>
        <taxon>Cynoglossus</taxon>
    </lineage>
</organism>
<dbReference type="Gene3D" id="1.25.10.10">
    <property type="entry name" value="Leucine-rich Repeat Variant"/>
    <property type="match status" value="1"/>
</dbReference>
<accession>A0A3P8URX1</accession>
<dbReference type="PROSITE" id="PS51271">
    <property type="entry name" value="WAPL"/>
    <property type="match status" value="1"/>
</dbReference>
<dbReference type="AlphaFoldDB" id="A0A3P8URX1"/>
<dbReference type="Pfam" id="PF07814">
    <property type="entry name" value="WAPL"/>
    <property type="match status" value="1"/>
</dbReference>
<dbReference type="PANTHER" id="PTHR22100">
    <property type="entry name" value="WINGS APART-LIKE PROTEIN HOMOLOG"/>
    <property type="match status" value="1"/>
</dbReference>
<dbReference type="GeneTree" id="ENSGT00390000015768"/>
<feature type="domain" description="WAPL" evidence="2">
    <location>
        <begin position="1"/>
        <end position="368"/>
    </location>
</feature>
<dbReference type="InterPro" id="IPR039874">
    <property type="entry name" value="WAPL"/>
</dbReference>
<comment type="similarity">
    <text evidence="1">Belongs to the WAPL family.</text>
</comment>
<name>A0A3P8URX1_CYNSE</name>
<protein>
    <submittedName>
        <fullName evidence="3">WAPL cohesin release factor a</fullName>
    </submittedName>
</protein>
<evidence type="ECO:0000313" key="3">
    <source>
        <dbReference type="Ensembl" id="ENSCSEP00000005112.1"/>
    </source>
</evidence>
<evidence type="ECO:0000259" key="2">
    <source>
        <dbReference type="PROSITE" id="PS51271"/>
    </source>
</evidence>
<sequence length="389" mass="43658">MDLDRACLELMIKLLELDQDYSAHQDQLTAKEVAKVKEKIRKLCETVHNRHLDLENITTGHLAMETLLSLTSKRAGDWFKEELRLLGGLGHIVDKGGGVENLSQEEDKENLVASLWGAERCLRVLESVTVQNPENQSYLIAYKDSQLIVSSARALGHCEDMIQRYSRALNNSSLSAPGAMLPHCSFSNVGKAVEDCMRAVIGWGSTKTGEQDQFIVTALNCVLRVPRYIPQEQRFDIRVLLFLERERAAILAEAKTDDLISEAPKPALDQSGEWQETSGEIQWVASETNDSQPEKKEEEDEELDLNKALQHAGKHMEDSIVASYTALLVGCFCFPPYCSDCFRTHLPKGDFSIMTEMLKKFLSFMNLTCAMGSAGHKSITRVIDYLEHC</sequence>
<dbReference type="PANTHER" id="PTHR22100:SF13">
    <property type="entry name" value="WINGS APART-LIKE PROTEIN HOMOLOG"/>
    <property type="match status" value="1"/>
</dbReference>
<keyword evidence="4" id="KW-1185">Reference proteome</keyword>
<evidence type="ECO:0000256" key="1">
    <source>
        <dbReference type="ARBA" id="ARBA00006854"/>
    </source>
</evidence>